<sequence>MDIVTDKNIGSNFLADSNNRIYILIGDTDNVIDKYLVSILGKIEFYYVYEITVEDSKLINTFVTSNLLCPIKNKFNIKIYHDYKKVIGSCILNVDGKFTRYKDPSKLHVYVFCYRYNNCLNTCTMVKCHELLYPEKEIIVDGYKINDMSFFYTNPEIIKQHTDIKNYETLYKNIFLRRELNRVILGKPSDLIETLKEIVTINSEDIWKVIVSNDIFDSRDVIKLINFDYDREDFLSFVRAWYSNQLNNCKEDNNKIEKVYEIVRNSI</sequence>
<evidence type="ECO:0000313" key="4">
    <source>
        <dbReference type="EMBL" id="ARE67311.1"/>
    </source>
</evidence>
<dbReference type="GO" id="GO:0044423">
    <property type="term" value="C:virion component"/>
    <property type="evidence" value="ECO:0007669"/>
    <property type="project" value="UniProtKB-KW"/>
</dbReference>
<organism evidence="4">
    <name type="scientific">Shearwaterpox virus</name>
    <dbReference type="NCBI Taxonomy" id="1974596"/>
    <lineage>
        <taxon>Viruses</taxon>
        <taxon>Varidnaviria</taxon>
        <taxon>Bamfordvirae</taxon>
        <taxon>Nucleocytoviricota</taxon>
        <taxon>Pokkesviricetes</taxon>
        <taxon>Chitovirales</taxon>
        <taxon>Poxviridae</taxon>
        <taxon>Chordopoxvirinae</taxon>
        <taxon>Avipoxvirus</taxon>
        <taxon>Avipoxvirus canarypox</taxon>
        <taxon>Canarypox virus</taxon>
    </lineage>
</organism>
<keyword evidence="2" id="KW-0946">Virion</keyword>
<evidence type="ECO:0000256" key="1">
    <source>
        <dbReference type="ARBA" id="ARBA00004328"/>
    </source>
</evidence>
<comment type="function">
    <text evidence="3">Late protein which is part of a large complex required for early virion morphogenesis. This complex participates in the formation of virosomes and the incorporation of virosomal contents into nascent immature virions.</text>
</comment>
<evidence type="ECO:0000256" key="3">
    <source>
        <dbReference type="ARBA" id="ARBA00024939"/>
    </source>
</evidence>
<evidence type="ECO:0000256" key="2">
    <source>
        <dbReference type="ARBA" id="ARBA00022844"/>
    </source>
</evidence>
<protein>
    <submittedName>
        <fullName evidence="4">SWPV2-ORF088</fullName>
    </submittedName>
</protein>
<proteinExistence type="predicted"/>
<comment type="subcellular location">
    <subcellularLocation>
        <location evidence="1">Virion</location>
    </subcellularLocation>
</comment>
<dbReference type="Pfam" id="PF04580">
    <property type="entry name" value="Pox_D3"/>
    <property type="match status" value="1"/>
</dbReference>
<gene>
    <name evidence="4" type="primary">SWPV2-088</name>
</gene>
<dbReference type="InterPro" id="IPR007660">
    <property type="entry name" value="Poxvirus_D3"/>
</dbReference>
<dbReference type="Proteomes" id="UP000319767">
    <property type="component" value="Segment"/>
</dbReference>
<reference evidence="4" key="1">
    <citation type="journal article" date="2017" name="BMC Genomics">
        <title>Genomic characterization of two novel pathogenic avipoxviruses isolated from pacific shearwaters (Ardenna spp.).</title>
        <authorList>
            <person name="Sarker S."/>
            <person name="Das S."/>
            <person name="Lavers J.L."/>
            <person name="Hutton I."/>
            <person name="Helbig K."/>
            <person name="Imbery J."/>
            <person name="Upton C."/>
            <person name="Raidal S.R."/>
        </authorList>
    </citation>
    <scope>NUCLEOTIDE SEQUENCE [LARGE SCALE GENOMIC DNA]</scope>
    <source>
        <strain evidence="4">SWPV-2</strain>
    </source>
</reference>
<name>A0A1V0QG47_CNPV</name>
<accession>A0A1V0QG47</accession>
<dbReference type="EMBL" id="KX857215">
    <property type="protein sequence ID" value="ARE67311.1"/>
    <property type="molecule type" value="Genomic_DNA"/>
</dbReference>